<sequence>PAAFHDSQERDPPPRCLEGTRIAILKDIYDWISTSNEQILWVSGPVGSGKSAVAQTVAEACAQDKILAGSFFFLHGAQGRDTPDRLVASISYQIVTKIPEKRKELGILIERDLSILHKPLLFQFQNLVIPLFDTTPKIPVTSSCPPKPFLVILDGLDECADEKKEQDVVRCIGDILNASLIPLRFIIVSRTELHIRRSFDRLTSKVHNINIHTSYFPKFNSKEDNDIRTYLRHEFNRIYDEHELNEEEYWPNNHTMEKLIASSGGIFIYASTIIGYVGDPDFHPVERLNEILNNNTPLKSTPFSELDHLYRRILRLHKDQELLLCVLTVL</sequence>
<dbReference type="OrthoDB" id="4760524at2759"/>
<name>A0A9P6CG10_9AGAR</name>
<dbReference type="AlphaFoldDB" id="A0A9P6CG10"/>
<evidence type="ECO:0000313" key="3">
    <source>
        <dbReference type="EMBL" id="KAF9459488.1"/>
    </source>
</evidence>
<dbReference type="Proteomes" id="UP000807353">
    <property type="component" value="Unassembled WGS sequence"/>
</dbReference>
<keyword evidence="1" id="KW-0677">Repeat</keyword>
<feature type="non-terminal residue" evidence="3">
    <location>
        <position position="1"/>
    </location>
</feature>
<dbReference type="InterPro" id="IPR027417">
    <property type="entry name" value="P-loop_NTPase"/>
</dbReference>
<evidence type="ECO:0000256" key="1">
    <source>
        <dbReference type="ARBA" id="ARBA00022737"/>
    </source>
</evidence>
<reference evidence="3" key="1">
    <citation type="submission" date="2020-11" db="EMBL/GenBank/DDBJ databases">
        <authorList>
            <consortium name="DOE Joint Genome Institute"/>
            <person name="Ahrendt S."/>
            <person name="Riley R."/>
            <person name="Andreopoulos W."/>
            <person name="Labutti K."/>
            <person name="Pangilinan J."/>
            <person name="Ruiz-Duenas F.J."/>
            <person name="Barrasa J.M."/>
            <person name="Sanchez-Garcia M."/>
            <person name="Camarero S."/>
            <person name="Miyauchi S."/>
            <person name="Serrano A."/>
            <person name="Linde D."/>
            <person name="Babiker R."/>
            <person name="Drula E."/>
            <person name="Ayuso-Fernandez I."/>
            <person name="Pacheco R."/>
            <person name="Padilla G."/>
            <person name="Ferreira P."/>
            <person name="Barriuso J."/>
            <person name="Kellner H."/>
            <person name="Castanera R."/>
            <person name="Alfaro M."/>
            <person name="Ramirez L."/>
            <person name="Pisabarro A.G."/>
            <person name="Kuo A."/>
            <person name="Tritt A."/>
            <person name="Lipzen A."/>
            <person name="He G."/>
            <person name="Yan M."/>
            <person name="Ng V."/>
            <person name="Cullen D."/>
            <person name="Martin F."/>
            <person name="Rosso M.-N."/>
            <person name="Henrissat B."/>
            <person name="Hibbett D."/>
            <person name="Martinez A.T."/>
            <person name="Grigoriev I.V."/>
        </authorList>
    </citation>
    <scope>NUCLEOTIDE SEQUENCE</scope>
    <source>
        <strain evidence="3">CBS 247.69</strain>
    </source>
</reference>
<evidence type="ECO:0000313" key="4">
    <source>
        <dbReference type="Proteomes" id="UP000807353"/>
    </source>
</evidence>
<protein>
    <recommendedName>
        <fullName evidence="2">Nephrocystin 3-like N-terminal domain-containing protein</fullName>
    </recommendedName>
</protein>
<gene>
    <name evidence="3" type="ORF">BDZ94DRAFT_1117728</name>
</gene>
<feature type="domain" description="Nephrocystin 3-like N-terminal" evidence="2">
    <location>
        <begin position="27"/>
        <end position="190"/>
    </location>
</feature>
<keyword evidence="4" id="KW-1185">Reference proteome</keyword>
<dbReference type="Gene3D" id="3.40.50.300">
    <property type="entry name" value="P-loop containing nucleotide triphosphate hydrolases"/>
    <property type="match status" value="1"/>
</dbReference>
<evidence type="ECO:0000259" key="2">
    <source>
        <dbReference type="Pfam" id="PF24883"/>
    </source>
</evidence>
<feature type="non-terminal residue" evidence="3">
    <location>
        <position position="330"/>
    </location>
</feature>
<dbReference type="PANTHER" id="PTHR10039:SF14">
    <property type="entry name" value="NACHT DOMAIN-CONTAINING PROTEIN"/>
    <property type="match status" value="1"/>
</dbReference>
<proteinExistence type="predicted"/>
<organism evidence="3 4">
    <name type="scientific">Collybia nuda</name>
    <dbReference type="NCBI Taxonomy" id="64659"/>
    <lineage>
        <taxon>Eukaryota</taxon>
        <taxon>Fungi</taxon>
        <taxon>Dikarya</taxon>
        <taxon>Basidiomycota</taxon>
        <taxon>Agaricomycotina</taxon>
        <taxon>Agaricomycetes</taxon>
        <taxon>Agaricomycetidae</taxon>
        <taxon>Agaricales</taxon>
        <taxon>Tricholomatineae</taxon>
        <taxon>Clitocybaceae</taxon>
        <taxon>Collybia</taxon>
    </lineage>
</organism>
<comment type="caution">
    <text evidence="3">The sequence shown here is derived from an EMBL/GenBank/DDBJ whole genome shotgun (WGS) entry which is preliminary data.</text>
</comment>
<dbReference type="EMBL" id="MU150315">
    <property type="protein sequence ID" value="KAF9459488.1"/>
    <property type="molecule type" value="Genomic_DNA"/>
</dbReference>
<dbReference type="Pfam" id="PF24883">
    <property type="entry name" value="NPHP3_N"/>
    <property type="match status" value="1"/>
</dbReference>
<dbReference type="PANTHER" id="PTHR10039">
    <property type="entry name" value="AMELOGENIN"/>
    <property type="match status" value="1"/>
</dbReference>
<dbReference type="InterPro" id="IPR056884">
    <property type="entry name" value="NPHP3-like_N"/>
</dbReference>
<dbReference type="SUPFAM" id="SSF52540">
    <property type="entry name" value="P-loop containing nucleoside triphosphate hydrolases"/>
    <property type="match status" value="1"/>
</dbReference>
<accession>A0A9P6CG10</accession>